<dbReference type="PANTHER" id="PTHR12936:SF0">
    <property type="entry name" value="ANAPHASE-PROMOTING COMPLEX SUBUNIT 10"/>
    <property type="match status" value="1"/>
</dbReference>
<keyword evidence="2" id="KW-0132">Cell division</keyword>
<dbReference type="AlphaFoldDB" id="A0A218ZDR7"/>
<dbReference type="InterPro" id="IPR016901">
    <property type="entry name" value="APC10/Doc1"/>
</dbReference>
<dbReference type="Pfam" id="PF03256">
    <property type="entry name" value="ANAPC10"/>
    <property type="match status" value="1"/>
</dbReference>
<evidence type="ECO:0000256" key="1">
    <source>
        <dbReference type="ARBA" id="ARBA00006762"/>
    </source>
</evidence>
<protein>
    <recommendedName>
        <fullName evidence="7">DOC domain-containing protein</fullName>
    </recommendedName>
</protein>
<sequence>MPPSQTPSPGSSFLPNFRLRRPPWESRNAAPELTPTTRRAAEEDVQLQPHDIEGPSPSLPMSRELEEEADGENAEMDAGDMQPGEEQEEEEEEQEEEQEEAAVEEALCSLTMPLPEGTRLPPSPPIADDDVDLVAGQIRLLDLLRGRTVEAGRVQREVSHEAVTAAASAARKLTDKIRHQVPMELDNPFDPAALGLKEIGNLASWTVSSSKPGCGVDALRDDDTGLFWQSDGPQPHHLNIHFSRLVCIVSIRLFLDFEADESYTPTRIALLAGTGYHDLIPFASLSFEQPKGWIDVPLDHVGGGPDGKTLRAFLVQIKVVENHQNGKDTHVRGLKIYARDDRASRGLGALLGEAPEEVRGETKVRRQGGGMERSWLVEPDWMGEAELR</sequence>
<keyword evidence="9" id="KW-1185">Reference proteome</keyword>
<comment type="caution">
    <text evidence="8">The sequence shown here is derived from an EMBL/GenBank/DDBJ whole genome shotgun (WGS) entry which is preliminary data.</text>
</comment>
<evidence type="ECO:0000256" key="5">
    <source>
        <dbReference type="ARBA" id="ARBA00023306"/>
    </source>
</evidence>
<dbReference type="STRING" id="503106.A0A218ZDR7"/>
<dbReference type="CDD" id="cd08366">
    <property type="entry name" value="APC10"/>
    <property type="match status" value="1"/>
</dbReference>
<dbReference type="Proteomes" id="UP000242519">
    <property type="component" value="Unassembled WGS sequence"/>
</dbReference>
<dbReference type="PANTHER" id="PTHR12936">
    <property type="entry name" value="ANAPHASE-PROMOTING COMPLEX 10"/>
    <property type="match status" value="1"/>
</dbReference>
<dbReference type="GO" id="GO:0070979">
    <property type="term" value="P:protein K11-linked ubiquitination"/>
    <property type="evidence" value="ECO:0007669"/>
    <property type="project" value="TreeGrafter"/>
</dbReference>
<evidence type="ECO:0000313" key="8">
    <source>
        <dbReference type="EMBL" id="OWP06231.1"/>
    </source>
</evidence>
<evidence type="ECO:0000256" key="6">
    <source>
        <dbReference type="SAM" id="MobiDB-lite"/>
    </source>
</evidence>
<gene>
    <name evidence="8" type="ORF">B2J93_4352</name>
</gene>
<keyword evidence="4" id="KW-0833">Ubl conjugation pathway</keyword>
<evidence type="ECO:0000259" key="7">
    <source>
        <dbReference type="PROSITE" id="PS51284"/>
    </source>
</evidence>
<dbReference type="InterPro" id="IPR008979">
    <property type="entry name" value="Galactose-bd-like_sf"/>
</dbReference>
<evidence type="ECO:0000256" key="2">
    <source>
        <dbReference type="ARBA" id="ARBA00022618"/>
    </source>
</evidence>
<dbReference type="SUPFAM" id="SSF49785">
    <property type="entry name" value="Galactose-binding domain-like"/>
    <property type="match status" value="1"/>
</dbReference>
<reference evidence="8 9" key="1">
    <citation type="submission" date="2017-04" db="EMBL/GenBank/DDBJ databases">
        <title>Draft genome sequence of Marssonina coronaria NL1: causal agent of apple blotch.</title>
        <authorList>
            <person name="Cheng Q."/>
        </authorList>
    </citation>
    <scope>NUCLEOTIDE SEQUENCE [LARGE SCALE GENOMIC DNA]</scope>
    <source>
        <strain evidence="8 9">NL1</strain>
    </source>
</reference>
<feature type="compositionally biased region" description="Acidic residues" evidence="6">
    <location>
        <begin position="65"/>
        <end position="103"/>
    </location>
</feature>
<dbReference type="GO" id="GO:0005680">
    <property type="term" value="C:anaphase-promoting complex"/>
    <property type="evidence" value="ECO:0007669"/>
    <property type="project" value="InterPro"/>
</dbReference>
<comment type="similarity">
    <text evidence="1">Belongs to the APC10 family.</text>
</comment>
<dbReference type="GO" id="GO:0051301">
    <property type="term" value="P:cell division"/>
    <property type="evidence" value="ECO:0007669"/>
    <property type="project" value="UniProtKB-KW"/>
</dbReference>
<dbReference type="Gene3D" id="2.60.120.260">
    <property type="entry name" value="Galactose-binding domain-like"/>
    <property type="match status" value="1"/>
</dbReference>
<accession>A0A218ZDR7</accession>
<evidence type="ECO:0000256" key="4">
    <source>
        <dbReference type="ARBA" id="ARBA00022786"/>
    </source>
</evidence>
<dbReference type="InParanoid" id="A0A218ZDR7"/>
<dbReference type="PROSITE" id="PS51284">
    <property type="entry name" value="DOC"/>
    <property type="match status" value="1"/>
</dbReference>
<keyword evidence="3" id="KW-0498">Mitosis</keyword>
<dbReference type="SMART" id="SM01337">
    <property type="entry name" value="APC10"/>
    <property type="match status" value="1"/>
</dbReference>
<feature type="domain" description="DOC" evidence="7">
    <location>
        <begin position="175"/>
        <end position="363"/>
    </location>
</feature>
<proteinExistence type="inferred from homology"/>
<dbReference type="InterPro" id="IPR004939">
    <property type="entry name" value="APC_su10/DOC_dom"/>
</dbReference>
<organism evidence="8 9">
    <name type="scientific">Diplocarpon coronariae</name>
    <dbReference type="NCBI Taxonomy" id="2795749"/>
    <lineage>
        <taxon>Eukaryota</taxon>
        <taxon>Fungi</taxon>
        <taxon>Dikarya</taxon>
        <taxon>Ascomycota</taxon>
        <taxon>Pezizomycotina</taxon>
        <taxon>Leotiomycetes</taxon>
        <taxon>Helotiales</taxon>
        <taxon>Drepanopezizaceae</taxon>
        <taxon>Diplocarpon</taxon>
    </lineage>
</organism>
<dbReference type="EMBL" id="MZNU01000052">
    <property type="protein sequence ID" value="OWP06231.1"/>
    <property type="molecule type" value="Genomic_DNA"/>
</dbReference>
<keyword evidence="5" id="KW-0131">Cell cycle</keyword>
<evidence type="ECO:0000313" key="9">
    <source>
        <dbReference type="Proteomes" id="UP000242519"/>
    </source>
</evidence>
<dbReference type="OrthoDB" id="24948at2759"/>
<name>A0A218ZDR7_9HELO</name>
<dbReference type="GO" id="GO:0031145">
    <property type="term" value="P:anaphase-promoting complex-dependent catabolic process"/>
    <property type="evidence" value="ECO:0007669"/>
    <property type="project" value="InterPro"/>
</dbReference>
<evidence type="ECO:0000256" key="3">
    <source>
        <dbReference type="ARBA" id="ARBA00022776"/>
    </source>
</evidence>
<feature type="region of interest" description="Disordered" evidence="6">
    <location>
        <begin position="1"/>
        <end position="103"/>
    </location>
</feature>